<reference evidence="1 2" key="1">
    <citation type="submission" date="2014-11" db="EMBL/GenBank/DDBJ databases">
        <authorList>
            <person name="Zhu J."/>
            <person name="Qi W."/>
            <person name="Song R."/>
        </authorList>
    </citation>
    <scope>NUCLEOTIDE SEQUENCE [LARGE SCALE GENOMIC DNA]</scope>
</reference>
<evidence type="ECO:0000313" key="1">
    <source>
        <dbReference type="EMBL" id="CEL94358.1"/>
    </source>
</evidence>
<dbReference type="VEuPathDB" id="CryptoDB:Vbra_2024"/>
<keyword evidence="2" id="KW-1185">Reference proteome</keyword>
<gene>
    <name evidence="1" type="ORF">Vbra_2024</name>
</gene>
<dbReference type="AlphaFoldDB" id="A0A0G4EED8"/>
<name>A0A0G4EED8_VITBC</name>
<dbReference type="InParanoid" id="A0A0G4EED8"/>
<proteinExistence type="predicted"/>
<sequence>MKDATTKWLLTSPTTKPPPCPVGPLSALLTAHCTRSVICPHPFLSPSGSLFPGALTEKHTGRLLAALTDRHRCRVAVRGGGAWRQHCTRPTVCVCLSGSLMASTR</sequence>
<dbReference type="Proteomes" id="UP000041254">
    <property type="component" value="Unassembled WGS sequence"/>
</dbReference>
<dbReference type="EMBL" id="CDMY01000217">
    <property type="protein sequence ID" value="CEL94358.1"/>
    <property type="molecule type" value="Genomic_DNA"/>
</dbReference>
<organism evidence="1 2">
    <name type="scientific">Vitrella brassicaformis (strain CCMP3155)</name>
    <dbReference type="NCBI Taxonomy" id="1169540"/>
    <lineage>
        <taxon>Eukaryota</taxon>
        <taxon>Sar</taxon>
        <taxon>Alveolata</taxon>
        <taxon>Colpodellida</taxon>
        <taxon>Vitrellaceae</taxon>
        <taxon>Vitrella</taxon>
    </lineage>
</organism>
<evidence type="ECO:0000313" key="2">
    <source>
        <dbReference type="Proteomes" id="UP000041254"/>
    </source>
</evidence>
<protein>
    <submittedName>
        <fullName evidence="1">Uncharacterized protein</fullName>
    </submittedName>
</protein>
<accession>A0A0G4EED8</accession>